<dbReference type="STRING" id="1561998.A0A1I7UTU0"/>
<feature type="compositionally biased region" description="Low complexity" evidence="1">
    <location>
        <begin position="37"/>
        <end position="50"/>
    </location>
</feature>
<evidence type="ECO:0000256" key="1">
    <source>
        <dbReference type="SAM" id="MobiDB-lite"/>
    </source>
</evidence>
<dbReference type="Proteomes" id="UP000095282">
    <property type="component" value="Unplaced"/>
</dbReference>
<dbReference type="AlphaFoldDB" id="A0A1I7UTU0"/>
<feature type="compositionally biased region" description="Low complexity" evidence="1">
    <location>
        <begin position="141"/>
        <end position="152"/>
    </location>
</feature>
<name>A0A1I7UTU0_9PELO</name>
<evidence type="ECO:0000313" key="3">
    <source>
        <dbReference type="WBParaSite" id="Csp11.Scaffold630.g19285.t2"/>
    </source>
</evidence>
<evidence type="ECO:0000313" key="2">
    <source>
        <dbReference type="Proteomes" id="UP000095282"/>
    </source>
</evidence>
<protein>
    <submittedName>
        <fullName evidence="3">DNA (cytosine-5-)-methyltransferase</fullName>
    </submittedName>
</protein>
<dbReference type="eggNOG" id="KOG1801">
    <property type="taxonomic scope" value="Eukaryota"/>
</dbReference>
<accession>A0A1I7UTU0</accession>
<proteinExistence type="predicted"/>
<dbReference type="WBParaSite" id="Csp11.Scaffold630.g19285.t2">
    <property type="protein sequence ID" value="Csp11.Scaffold630.g19285.t2"/>
    <property type="gene ID" value="Csp11.Scaffold630.g19285"/>
</dbReference>
<organism evidence="2 3">
    <name type="scientific">Caenorhabditis tropicalis</name>
    <dbReference type="NCBI Taxonomy" id="1561998"/>
    <lineage>
        <taxon>Eukaryota</taxon>
        <taxon>Metazoa</taxon>
        <taxon>Ecdysozoa</taxon>
        <taxon>Nematoda</taxon>
        <taxon>Chromadorea</taxon>
        <taxon>Rhabditida</taxon>
        <taxon>Rhabditina</taxon>
        <taxon>Rhabditomorpha</taxon>
        <taxon>Rhabditoidea</taxon>
        <taxon>Rhabditidae</taxon>
        <taxon>Peloderinae</taxon>
        <taxon>Caenorhabditis</taxon>
    </lineage>
</organism>
<sequence>MEMNGNRGRGGRKERGGGRQGKGEQTNRSQTHSKRQGPSSSSTPGSWSRGGRVHINRRILGHNQPIQQYVDRVISSSDDEEDIVNPIEPRHVDLEGKMKNLNMRDAQSNQQSTFSTYLHGISSKARPHQTHTKTFPANRHSPVSSSQPGPSSARADSYSNTKRLRPFPPVVPIPDGILSLTDDEEVAQERPFRESSLTRTEEEIKELDEKARHLYTTRLEDLRLHHRQARYYPSWDVETFKEPIFHGNEGLLNGYTHEQACRFLAMMSVWEAKEPEEMEGVERFEDGLIRGDLVAVKELYRTPDGKWAARKIKVLQREIERNQKFMELPNGRAVAIYRGQQLVLQREAAGNDVFIGDIFTPTQYSRQPCRGATTFFESLTPPLLPVVFNIRPCPEAEKYIKEFLDESRQTPPTDAFIEFCGGMGSAAYRATRNARSDDGIYEMKNVVRYKTCIQFEGNWDPKLWVEPKLRLGRGIQVMRAKNYGKNGEIVEVEIPEDIEIDPMLVCQSNMKIVGSLHPGFFTKLPNDSNGKAVIKALFGGPKIPRLADWYSNLNPPRRYYASFMACMPLTIGDFVLGKSRILVKAAWALSERSPLTQNLLIVQKHSDALSLIRHFRKIQGVQRVVRYVSEQRWQAMKEDERTEFDFPFLLRKLLREIVDGKREVKDLKIEGVPHYKNKIIYDSATFLIEHDGFQKEDLSKKVKSLVKEHWGEVPDLSEYLKIFNVFEKPRIIISTTDSVWRCLKVFKSIRSVQFDEAQRIPISCLIETCSLLTHASFGWMRSPRALENQVDISPMGPLLSTLSFGHETVFNEFERIESKEIYDQDTPIF</sequence>
<feature type="region of interest" description="Disordered" evidence="1">
    <location>
        <begin position="1"/>
        <end position="51"/>
    </location>
</feature>
<feature type="region of interest" description="Disordered" evidence="1">
    <location>
        <begin position="124"/>
        <end position="167"/>
    </location>
</feature>
<keyword evidence="2" id="KW-1185">Reference proteome</keyword>
<reference evidence="3" key="1">
    <citation type="submission" date="2016-11" db="UniProtKB">
        <authorList>
            <consortium name="WormBaseParasite"/>
        </authorList>
    </citation>
    <scope>IDENTIFICATION</scope>
</reference>